<gene>
    <name evidence="3" type="ORF">SPSK_10587</name>
</gene>
<dbReference type="AlphaFoldDB" id="A0A0F2M3Z7"/>
<dbReference type="EMBL" id="AXCR01000010">
    <property type="protein sequence ID" value="KJR83490.1"/>
    <property type="molecule type" value="Genomic_DNA"/>
</dbReference>
<feature type="compositionally biased region" description="Basic and acidic residues" evidence="1">
    <location>
        <begin position="174"/>
        <end position="202"/>
    </location>
</feature>
<feature type="transmembrane region" description="Helical" evidence="2">
    <location>
        <begin position="76"/>
        <end position="96"/>
    </location>
</feature>
<dbReference type="GeneID" id="27672209"/>
<evidence type="ECO:0000313" key="3">
    <source>
        <dbReference type="EMBL" id="KJR83490.1"/>
    </source>
</evidence>
<feature type="region of interest" description="Disordered" evidence="1">
    <location>
        <begin position="165"/>
        <end position="208"/>
    </location>
</feature>
<protein>
    <submittedName>
        <fullName evidence="3">Uncharacterized protein</fullName>
    </submittedName>
</protein>
<proteinExistence type="predicted"/>
<evidence type="ECO:0000256" key="2">
    <source>
        <dbReference type="SAM" id="Phobius"/>
    </source>
</evidence>
<dbReference type="Proteomes" id="UP000033710">
    <property type="component" value="Unassembled WGS sequence"/>
</dbReference>
<accession>A0A0F2M3Z7</accession>
<organism evidence="3 4">
    <name type="scientific">Sporothrix schenckii 1099-18</name>
    <dbReference type="NCBI Taxonomy" id="1397361"/>
    <lineage>
        <taxon>Eukaryota</taxon>
        <taxon>Fungi</taxon>
        <taxon>Dikarya</taxon>
        <taxon>Ascomycota</taxon>
        <taxon>Pezizomycotina</taxon>
        <taxon>Sordariomycetes</taxon>
        <taxon>Sordariomycetidae</taxon>
        <taxon>Ophiostomatales</taxon>
        <taxon>Ophiostomataceae</taxon>
        <taxon>Sporothrix</taxon>
    </lineage>
</organism>
<feature type="region of interest" description="Disordered" evidence="1">
    <location>
        <begin position="248"/>
        <end position="271"/>
    </location>
</feature>
<dbReference type="RefSeq" id="XP_016586166.1">
    <property type="nucleotide sequence ID" value="XM_016736932.1"/>
</dbReference>
<reference evidence="3 4" key="1">
    <citation type="journal article" date="2014" name="BMC Genomics">
        <title>Comparative genomics of the major fungal agents of human and animal Sporotrichosis: Sporothrix schenckii and Sporothrix brasiliensis.</title>
        <authorList>
            <person name="Teixeira M.M."/>
            <person name="de Almeida L.G."/>
            <person name="Kubitschek-Barreira P."/>
            <person name="Alves F.L."/>
            <person name="Kioshima E.S."/>
            <person name="Abadio A.K."/>
            <person name="Fernandes L."/>
            <person name="Derengowski L.S."/>
            <person name="Ferreira K.S."/>
            <person name="Souza R.C."/>
            <person name="Ruiz J.C."/>
            <person name="de Andrade N.C."/>
            <person name="Paes H.C."/>
            <person name="Nicola A.M."/>
            <person name="Albuquerque P."/>
            <person name="Gerber A.L."/>
            <person name="Martins V.P."/>
            <person name="Peconick L.D."/>
            <person name="Neto A.V."/>
            <person name="Chaucanez C.B."/>
            <person name="Silva P.A."/>
            <person name="Cunha O.L."/>
            <person name="de Oliveira F.F."/>
            <person name="dos Santos T.C."/>
            <person name="Barros A.L."/>
            <person name="Soares M.A."/>
            <person name="de Oliveira L.M."/>
            <person name="Marini M.M."/>
            <person name="Villalobos-Duno H."/>
            <person name="Cunha M.M."/>
            <person name="de Hoog S."/>
            <person name="da Silveira J.F."/>
            <person name="Henrissat B."/>
            <person name="Nino-Vega G.A."/>
            <person name="Cisalpino P.S."/>
            <person name="Mora-Montes H.M."/>
            <person name="Almeida S.R."/>
            <person name="Stajich J.E."/>
            <person name="Lopes-Bezerra L.M."/>
            <person name="Vasconcelos A.T."/>
            <person name="Felipe M.S."/>
        </authorList>
    </citation>
    <scope>NUCLEOTIDE SEQUENCE [LARGE SCALE GENOMIC DNA]</scope>
    <source>
        <strain evidence="3 4">1099-18</strain>
    </source>
</reference>
<feature type="compositionally biased region" description="Basic and acidic residues" evidence="1">
    <location>
        <begin position="49"/>
        <end position="62"/>
    </location>
</feature>
<comment type="caution">
    <text evidence="3">The sequence shown here is derived from an EMBL/GenBank/DDBJ whole genome shotgun (WGS) entry which is preliminary data.</text>
</comment>
<dbReference type="VEuPathDB" id="FungiDB:SPSK_10587"/>
<evidence type="ECO:0000256" key="1">
    <source>
        <dbReference type="SAM" id="MobiDB-lite"/>
    </source>
</evidence>
<name>A0A0F2M3Z7_SPOSC</name>
<dbReference type="KEGG" id="ssck:SPSK_10587"/>
<keyword evidence="2" id="KW-0472">Membrane</keyword>
<keyword evidence="2" id="KW-1133">Transmembrane helix</keyword>
<feature type="region of interest" description="Disordered" evidence="1">
    <location>
        <begin position="26"/>
        <end position="62"/>
    </location>
</feature>
<reference evidence="3 4" key="2">
    <citation type="journal article" date="2015" name="Eukaryot. Cell">
        <title>Asexual propagation of a virulent clone complex in a human and feline outbreak of sporotrichosis.</title>
        <authorList>
            <person name="Teixeira Mde M."/>
            <person name="Rodrigues A.M."/>
            <person name="Tsui C.K."/>
            <person name="de Almeida L.G."/>
            <person name="Van Diepeningen A.D."/>
            <person name="van den Ende B.G."/>
            <person name="Fernandes G.F."/>
            <person name="Kano R."/>
            <person name="Hamelin R.C."/>
            <person name="Lopes-Bezerra L.M."/>
            <person name="Vasconcelos A.T."/>
            <person name="de Hoog S."/>
            <person name="de Camargo Z.P."/>
            <person name="Felipe M.S."/>
        </authorList>
    </citation>
    <scope>NUCLEOTIDE SEQUENCE [LARGE SCALE GENOMIC DNA]</scope>
    <source>
        <strain evidence="3 4">1099-18</strain>
    </source>
</reference>
<evidence type="ECO:0000313" key="4">
    <source>
        <dbReference type="Proteomes" id="UP000033710"/>
    </source>
</evidence>
<keyword evidence="2" id="KW-0812">Transmembrane</keyword>
<sequence>MLAARRTLPDTLVTVLFRKEGDGSRRIDAGNMGGADDGLEVRRRRRKEQSREQRGQRESERGRCGYMRRSGGQERLVVRSLIVLLCFCFCTPYSVIAMQNDATAHTKVKETASLLGAWPGSWQQSETVMSSSCWIAGCWAGQSRAAWQRFLLALASLHVAGQKATRSTRLARRNHGEATRGHQRPPEATRGHRQRNSGDPRGEWSSSPGLGWLGIAPESTVSVRRSSVPYLFRICSVICRICRTLHKKQEQRQDVPRTTAPSLRLASKPGS</sequence>